<reference evidence="2 3" key="1">
    <citation type="journal article" date="2018" name="Evol. Lett.">
        <title>Horizontal gene cluster transfer increased hallucinogenic mushroom diversity.</title>
        <authorList>
            <person name="Reynolds H.T."/>
            <person name="Vijayakumar V."/>
            <person name="Gluck-Thaler E."/>
            <person name="Korotkin H.B."/>
            <person name="Matheny P.B."/>
            <person name="Slot J.C."/>
        </authorList>
    </citation>
    <scope>NUCLEOTIDE SEQUENCE [LARGE SCALE GENOMIC DNA]</scope>
    <source>
        <strain evidence="2 3">2629</strain>
    </source>
</reference>
<evidence type="ECO:0000256" key="1">
    <source>
        <dbReference type="SAM" id="Phobius"/>
    </source>
</evidence>
<accession>A0A409YRP3</accession>
<keyword evidence="1" id="KW-0812">Transmembrane</keyword>
<sequence>MNVQSYDTYPPIPSMVVILNALQRILFPESVMPLPKLPQAPALVCIINDFINLLFHNPHIKADDRAVFAMRLLDLTEAICSLDELVQLTRGYDRTVKPLYIKSSYCMNMIGQILVIFPPNAKISNLIQIFEEYLKDPPIRLTESSTEDPNSLPRIVHVFPALRLWDFDFQVFFDYIYFAILFVLDPIHIAIVFFLN</sequence>
<dbReference type="EMBL" id="NHTK01000775">
    <property type="protein sequence ID" value="PPR05678.1"/>
    <property type="molecule type" value="Genomic_DNA"/>
</dbReference>
<proteinExistence type="predicted"/>
<comment type="caution">
    <text evidence="2">The sequence shown here is derived from an EMBL/GenBank/DDBJ whole genome shotgun (WGS) entry which is preliminary data.</text>
</comment>
<evidence type="ECO:0000313" key="3">
    <source>
        <dbReference type="Proteomes" id="UP000284842"/>
    </source>
</evidence>
<name>A0A409YRP3_9AGAR</name>
<feature type="transmembrane region" description="Helical" evidence="1">
    <location>
        <begin position="175"/>
        <end position="195"/>
    </location>
</feature>
<dbReference type="AlphaFoldDB" id="A0A409YRP3"/>
<protein>
    <submittedName>
        <fullName evidence="2">Uncharacterized protein</fullName>
    </submittedName>
</protein>
<keyword evidence="3" id="KW-1185">Reference proteome</keyword>
<dbReference type="Proteomes" id="UP000284842">
    <property type="component" value="Unassembled WGS sequence"/>
</dbReference>
<gene>
    <name evidence="2" type="ORF">CVT24_002917</name>
</gene>
<dbReference type="InParanoid" id="A0A409YRP3"/>
<organism evidence="2 3">
    <name type="scientific">Panaeolus cyanescens</name>
    <dbReference type="NCBI Taxonomy" id="181874"/>
    <lineage>
        <taxon>Eukaryota</taxon>
        <taxon>Fungi</taxon>
        <taxon>Dikarya</taxon>
        <taxon>Basidiomycota</taxon>
        <taxon>Agaricomycotina</taxon>
        <taxon>Agaricomycetes</taxon>
        <taxon>Agaricomycetidae</taxon>
        <taxon>Agaricales</taxon>
        <taxon>Agaricineae</taxon>
        <taxon>Galeropsidaceae</taxon>
        <taxon>Panaeolus</taxon>
    </lineage>
</organism>
<keyword evidence="1" id="KW-1133">Transmembrane helix</keyword>
<keyword evidence="1" id="KW-0472">Membrane</keyword>
<evidence type="ECO:0000313" key="2">
    <source>
        <dbReference type="EMBL" id="PPR05678.1"/>
    </source>
</evidence>
<dbReference type="OrthoDB" id="3123447at2759"/>